<evidence type="ECO:0000313" key="3">
    <source>
        <dbReference type="Proteomes" id="UP000799770"/>
    </source>
</evidence>
<feature type="region of interest" description="Disordered" evidence="1">
    <location>
        <begin position="1"/>
        <end position="33"/>
    </location>
</feature>
<reference evidence="2" key="1">
    <citation type="journal article" date="2020" name="Stud. Mycol.">
        <title>101 Dothideomycetes genomes: a test case for predicting lifestyles and emergence of pathogens.</title>
        <authorList>
            <person name="Haridas S."/>
            <person name="Albert R."/>
            <person name="Binder M."/>
            <person name="Bloem J."/>
            <person name="Labutti K."/>
            <person name="Salamov A."/>
            <person name="Andreopoulos B."/>
            <person name="Baker S."/>
            <person name="Barry K."/>
            <person name="Bills G."/>
            <person name="Bluhm B."/>
            <person name="Cannon C."/>
            <person name="Castanera R."/>
            <person name="Culley D."/>
            <person name="Daum C."/>
            <person name="Ezra D."/>
            <person name="Gonzalez J."/>
            <person name="Henrissat B."/>
            <person name="Kuo A."/>
            <person name="Liang C."/>
            <person name="Lipzen A."/>
            <person name="Lutzoni F."/>
            <person name="Magnuson J."/>
            <person name="Mondo S."/>
            <person name="Nolan M."/>
            <person name="Ohm R."/>
            <person name="Pangilinan J."/>
            <person name="Park H.-J."/>
            <person name="Ramirez L."/>
            <person name="Alfaro M."/>
            <person name="Sun H."/>
            <person name="Tritt A."/>
            <person name="Yoshinaga Y."/>
            <person name="Zwiers L.-H."/>
            <person name="Turgeon B."/>
            <person name="Goodwin S."/>
            <person name="Spatafora J."/>
            <person name="Crous P."/>
            <person name="Grigoriev I."/>
        </authorList>
    </citation>
    <scope>NUCLEOTIDE SEQUENCE</scope>
    <source>
        <strain evidence="2">CBS 627.86</strain>
    </source>
</reference>
<dbReference type="EMBL" id="ML977321">
    <property type="protein sequence ID" value="KAF2116194.1"/>
    <property type="molecule type" value="Genomic_DNA"/>
</dbReference>
<dbReference type="Proteomes" id="UP000799770">
    <property type="component" value="Unassembled WGS sequence"/>
</dbReference>
<keyword evidence="3" id="KW-1185">Reference proteome</keyword>
<evidence type="ECO:0000256" key="1">
    <source>
        <dbReference type="SAM" id="MobiDB-lite"/>
    </source>
</evidence>
<sequence length="318" mass="36621">MARIKSRTSASTNPSSWTSMLPGPPLPQNDPPKYIERRVPLLAAGERYPSKSSPNRIPEASTQCLVNIYRGRQNYHFVQHVKRPAETKSLRAGKRRMLKEGRKMDMHSEQLRIEEMAIKNSYAPRPAAVPLSGNLPSQGPVRHAPWIERAILPGRKLERLRKFRPGSWRAIVLKLEGRIFPKNIPHSEKTRAQRHLIEKREMLVATLLDKETQVKGRMGRLHALCYAEGTGPQCAKQVAKFQKKQQEEWKKQMKEVAAQQQFGAEMEMQEMVRKRKALEEQTEGIGQTRESVARPRLTFPEDQSWICYMDYDSDDESS</sequence>
<name>A0A6A5ZAT1_9PLEO</name>
<gene>
    <name evidence="2" type="ORF">BDV96DRAFT_645531</name>
</gene>
<protein>
    <submittedName>
        <fullName evidence="2">Uncharacterized protein</fullName>
    </submittedName>
</protein>
<dbReference type="AlphaFoldDB" id="A0A6A5ZAT1"/>
<proteinExistence type="predicted"/>
<organism evidence="2 3">
    <name type="scientific">Lophiotrema nucula</name>
    <dbReference type="NCBI Taxonomy" id="690887"/>
    <lineage>
        <taxon>Eukaryota</taxon>
        <taxon>Fungi</taxon>
        <taxon>Dikarya</taxon>
        <taxon>Ascomycota</taxon>
        <taxon>Pezizomycotina</taxon>
        <taxon>Dothideomycetes</taxon>
        <taxon>Pleosporomycetidae</taxon>
        <taxon>Pleosporales</taxon>
        <taxon>Lophiotremataceae</taxon>
        <taxon>Lophiotrema</taxon>
    </lineage>
</organism>
<feature type="compositionally biased region" description="Polar residues" evidence="1">
    <location>
        <begin position="7"/>
        <end position="19"/>
    </location>
</feature>
<evidence type="ECO:0000313" key="2">
    <source>
        <dbReference type="EMBL" id="KAF2116194.1"/>
    </source>
</evidence>
<accession>A0A6A5ZAT1</accession>